<dbReference type="PANTHER" id="PTHR43284:SF1">
    <property type="entry name" value="ASPARAGINE SYNTHETASE"/>
    <property type="match status" value="1"/>
</dbReference>
<dbReference type="SUPFAM" id="SSF52402">
    <property type="entry name" value="Adenine nucleotide alpha hydrolases-like"/>
    <property type="match status" value="1"/>
</dbReference>
<dbReference type="AlphaFoldDB" id="A0A084ESX2"/>
<feature type="domain" description="Asparagine synthetase" evidence="4">
    <location>
        <begin position="456"/>
        <end position="575"/>
    </location>
</feature>
<reference evidence="5 6" key="1">
    <citation type="submission" date="2014-03" db="EMBL/GenBank/DDBJ databases">
        <title>Genome sequence of Sphingobium yanoikuyae B1.</title>
        <authorList>
            <person name="Gan H.M."/>
            <person name="Gan H.Y."/>
            <person name="Savka M.A."/>
        </authorList>
    </citation>
    <scope>NUCLEOTIDE SEQUENCE [LARGE SCALE GENOMIC DNA]</scope>
    <source>
        <strain evidence="5 6">B1</strain>
    </source>
</reference>
<gene>
    <name evidence="5" type="ORF">CP98_00513</name>
</gene>
<dbReference type="Proteomes" id="UP000028534">
    <property type="component" value="Unassembled WGS sequence"/>
</dbReference>
<protein>
    <recommendedName>
        <fullName evidence="2">asparagine synthase (glutamine-hydrolyzing)</fullName>
        <ecNumber evidence="2">6.3.5.4</ecNumber>
    </recommendedName>
</protein>
<dbReference type="InterPro" id="IPR029055">
    <property type="entry name" value="Ntn_hydrolases_N"/>
</dbReference>
<feature type="domain" description="Asparagine synthetase" evidence="4">
    <location>
        <begin position="217"/>
        <end position="347"/>
    </location>
</feature>
<evidence type="ECO:0000256" key="1">
    <source>
        <dbReference type="ARBA" id="ARBA00005187"/>
    </source>
</evidence>
<dbReference type="EMBL" id="JGVR01000002">
    <property type="protein sequence ID" value="KEZ21064.1"/>
    <property type="molecule type" value="Genomic_DNA"/>
</dbReference>
<organism evidence="5 6">
    <name type="scientific">Sphingobium yanoikuyae</name>
    <name type="common">Sphingomonas yanoikuyae</name>
    <dbReference type="NCBI Taxonomy" id="13690"/>
    <lineage>
        <taxon>Bacteria</taxon>
        <taxon>Pseudomonadati</taxon>
        <taxon>Pseudomonadota</taxon>
        <taxon>Alphaproteobacteria</taxon>
        <taxon>Sphingomonadales</taxon>
        <taxon>Sphingomonadaceae</taxon>
        <taxon>Sphingobium</taxon>
    </lineage>
</organism>
<dbReference type="EC" id="6.3.5.4" evidence="2"/>
<comment type="catalytic activity">
    <reaction evidence="3">
        <text>L-aspartate + L-glutamine + ATP + H2O = L-asparagine + L-glutamate + AMP + diphosphate + H(+)</text>
        <dbReference type="Rhea" id="RHEA:12228"/>
        <dbReference type="ChEBI" id="CHEBI:15377"/>
        <dbReference type="ChEBI" id="CHEBI:15378"/>
        <dbReference type="ChEBI" id="CHEBI:29985"/>
        <dbReference type="ChEBI" id="CHEBI:29991"/>
        <dbReference type="ChEBI" id="CHEBI:30616"/>
        <dbReference type="ChEBI" id="CHEBI:33019"/>
        <dbReference type="ChEBI" id="CHEBI:58048"/>
        <dbReference type="ChEBI" id="CHEBI:58359"/>
        <dbReference type="ChEBI" id="CHEBI:456215"/>
        <dbReference type="EC" id="6.3.5.4"/>
    </reaction>
</comment>
<dbReference type="PATRIC" id="fig|13690.10.peg.533"/>
<comment type="pathway">
    <text evidence="1">Amino-acid biosynthesis; L-asparagine biosynthesis; L-asparagine from L-aspartate (L-Gln route): step 1/1.</text>
</comment>
<dbReference type="GO" id="GO:0004066">
    <property type="term" value="F:asparagine synthase (glutamine-hydrolyzing) activity"/>
    <property type="evidence" value="ECO:0007669"/>
    <property type="project" value="UniProtKB-EC"/>
</dbReference>
<evidence type="ECO:0000256" key="2">
    <source>
        <dbReference type="ARBA" id="ARBA00012737"/>
    </source>
</evidence>
<evidence type="ECO:0000259" key="4">
    <source>
        <dbReference type="Pfam" id="PF00733"/>
    </source>
</evidence>
<dbReference type="InterPro" id="IPR051786">
    <property type="entry name" value="ASN_synthetase/amidase"/>
</dbReference>
<dbReference type="Gene3D" id="3.40.50.620">
    <property type="entry name" value="HUPs"/>
    <property type="match status" value="2"/>
</dbReference>
<proteinExistence type="predicted"/>
<dbReference type="Pfam" id="PF00733">
    <property type="entry name" value="Asn_synthase"/>
    <property type="match status" value="2"/>
</dbReference>
<dbReference type="eggNOG" id="COG0367">
    <property type="taxonomic scope" value="Bacteria"/>
</dbReference>
<accession>A0A084ESX2</accession>
<name>A0A084ESX2_SPHYA</name>
<dbReference type="PANTHER" id="PTHR43284">
    <property type="entry name" value="ASPARAGINE SYNTHETASE (GLUTAMINE-HYDROLYZING)"/>
    <property type="match status" value="1"/>
</dbReference>
<dbReference type="InterPro" id="IPR001962">
    <property type="entry name" value="Asn_synthase"/>
</dbReference>
<comment type="caution">
    <text evidence="5">The sequence shown here is derived from an EMBL/GenBank/DDBJ whole genome shotgun (WGS) entry which is preliminary data.</text>
</comment>
<dbReference type="SUPFAM" id="SSF56235">
    <property type="entry name" value="N-terminal nucleophile aminohydrolases (Ntn hydrolases)"/>
    <property type="match status" value="1"/>
</dbReference>
<evidence type="ECO:0000313" key="5">
    <source>
        <dbReference type="EMBL" id="KEZ21064.1"/>
    </source>
</evidence>
<sequence length="583" mass="63348">MTLQRYLALLGPCEDAPERMRRIGDRLVHEGYSVHIHHEEDFALLVLGDPPMAIDAGLIVGPLFDRRHPGPIETLAPEDQAKIRASQGRHLTEIFWGGYVAFVRTDEGIDLLRAPLGELACLFVHQAPRTWVASDIALLKRTGMAPFATDWSMIAQHLAWPYLRGSWTCLEKVMALPSGHKLQSSGARIRMAPLWSPWAFADQPQCLTRDEHVEQIARAVTNSVATLAAHWGRPVLLLSGGLDSSIIAATLARHDADLLTLYTRDPIGDERAYAAQVAKHIGKPLIEARREVSEVHPLRSAAGGLPWPARRLFEQETMRHVDLASAAHGAAALMTGGGGDNVFCALQSAAPVADRLLVEGPGPGMLGTAREISALASAPMPTVLRSAIAKAMPWARKSIARPDHAYLSEDAKVRAGACPPAHPWLTPPARPLPGLAGHIRLLALAQSFSEGRDPAATIPTILPLLAQPVVEACLAVPSWLWFEKGRNRALARRAFAPHLPRAIVERRSKGTPDSFQGEIFEHHHATLRDMLLGGALADQGLIDLSRLTRVFSGPVPMAPPDVGSLLRLVDVEAWLRSAPGRHE</sequence>
<evidence type="ECO:0000256" key="3">
    <source>
        <dbReference type="ARBA" id="ARBA00048741"/>
    </source>
</evidence>
<dbReference type="GO" id="GO:0006529">
    <property type="term" value="P:asparagine biosynthetic process"/>
    <property type="evidence" value="ECO:0007669"/>
    <property type="project" value="InterPro"/>
</dbReference>
<dbReference type="InterPro" id="IPR014729">
    <property type="entry name" value="Rossmann-like_a/b/a_fold"/>
</dbReference>
<evidence type="ECO:0000313" key="6">
    <source>
        <dbReference type="Proteomes" id="UP000028534"/>
    </source>
</evidence>